<dbReference type="AlphaFoldDB" id="A0A8J6K4A0"/>
<comment type="caution">
    <text evidence="1">The sequence shown here is derived from an EMBL/GenBank/DDBJ whole genome shotgun (WGS) entry which is preliminary data.</text>
</comment>
<reference evidence="1" key="1">
    <citation type="thesis" date="2020" institute="ProQuest LLC" country="789 East Eisenhower Parkway, Ann Arbor, MI, USA">
        <title>Comparative Genomics and Chromosome Evolution.</title>
        <authorList>
            <person name="Mudd A.B."/>
        </authorList>
    </citation>
    <scope>NUCLEOTIDE SEQUENCE</scope>
    <source>
        <strain evidence="1">HN-11 Male</strain>
        <tissue evidence="1">Kidney and liver</tissue>
    </source>
</reference>
<protein>
    <submittedName>
        <fullName evidence="1">Uncharacterized protein</fullName>
    </submittedName>
</protein>
<evidence type="ECO:0000313" key="1">
    <source>
        <dbReference type="EMBL" id="KAG9479182.1"/>
    </source>
</evidence>
<organism evidence="1 2">
    <name type="scientific">Eleutherodactylus coqui</name>
    <name type="common">Puerto Rican coqui</name>
    <dbReference type="NCBI Taxonomy" id="57060"/>
    <lineage>
        <taxon>Eukaryota</taxon>
        <taxon>Metazoa</taxon>
        <taxon>Chordata</taxon>
        <taxon>Craniata</taxon>
        <taxon>Vertebrata</taxon>
        <taxon>Euteleostomi</taxon>
        <taxon>Amphibia</taxon>
        <taxon>Batrachia</taxon>
        <taxon>Anura</taxon>
        <taxon>Neobatrachia</taxon>
        <taxon>Hyloidea</taxon>
        <taxon>Eleutherodactylidae</taxon>
        <taxon>Eleutherodactylinae</taxon>
        <taxon>Eleutherodactylus</taxon>
        <taxon>Eleutherodactylus</taxon>
    </lineage>
</organism>
<dbReference type="Proteomes" id="UP000770717">
    <property type="component" value="Unassembled WGS sequence"/>
</dbReference>
<sequence length="81" mass="8802">MKDSEYLNCCSFTFASLSKQSKCSHKGIVKGTLRPKTIHSIMLTAVFVGATHDLSPTPSSPALDINSIRFDPSVPLMKQCS</sequence>
<name>A0A8J6K4A0_ELECQ</name>
<keyword evidence="2" id="KW-1185">Reference proteome</keyword>
<dbReference type="EMBL" id="WNTK01000008">
    <property type="protein sequence ID" value="KAG9479182.1"/>
    <property type="molecule type" value="Genomic_DNA"/>
</dbReference>
<proteinExistence type="predicted"/>
<evidence type="ECO:0000313" key="2">
    <source>
        <dbReference type="Proteomes" id="UP000770717"/>
    </source>
</evidence>
<gene>
    <name evidence="1" type="ORF">GDO78_012714</name>
</gene>
<accession>A0A8J6K4A0</accession>